<keyword evidence="3" id="KW-1003">Cell membrane</keyword>
<feature type="transmembrane region" description="Helical" evidence="7">
    <location>
        <begin position="137"/>
        <end position="155"/>
    </location>
</feature>
<evidence type="ECO:0000256" key="6">
    <source>
        <dbReference type="ARBA" id="ARBA00023136"/>
    </source>
</evidence>
<dbReference type="Gene3D" id="1.10.3720.10">
    <property type="entry name" value="MetI-like"/>
    <property type="match status" value="1"/>
</dbReference>
<dbReference type="EMBL" id="JAAGOB010000007">
    <property type="protein sequence ID" value="NED96536.1"/>
    <property type="molecule type" value="Genomic_DNA"/>
</dbReference>
<dbReference type="InterPro" id="IPR035906">
    <property type="entry name" value="MetI-like_sf"/>
</dbReference>
<dbReference type="PANTHER" id="PTHR43386">
    <property type="entry name" value="OLIGOPEPTIDE TRANSPORT SYSTEM PERMEASE PROTEIN APPC"/>
    <property type="match status" value="1"/>
</dbReference>
<feature type="transmembrane region" description="Helical" evidence="7">
    <location>
        <begin position="101"/>
        <end position="125"/>
    </location>
</feature>
<keyword evidence="5 7" id="KW-1133">Transmembrane helix</keyword>
<dbReference type="Pfam" id="PF00528">
    <property type="entry name" value="BPD_transp_1"/>
    <property type="match status" value="1"/>
</dbReference>
<evidence type="ECO:0000256" key="3">
    <source>
        <dbReference type="ARBA" id="ARBA00022475"/>
    </source>
</evidence>
<dbReference type="InterPro" id="IPR050366">
    <property type="entry name" value="BP-dependent_transpt_permease"/>
</dbReference>
<gene>
    <name evidence="9" type="ORF">G1H11_14595</name>
</gene>
<organism evidence="9 10">
    <name type="scientific">Phytoactinopolyspora alkaliphila</name>
    <dbReference type="NCBI Taxonomy" id="1783498"/>
    <lineage>
        <taxon>Bacteria</taxon>
        <taxon>Bacillati</taxon>
        <taxon>Actinomycetota</taxon>
        <taxon>Actinomycetes</taxon>
        <taxon>Jiangellales</taxon>
        <taxon>Jiangellaceae</taxon>
        <taxon>Phytoactinopolyspora</taxon>
    </lineage>
</organism>
<name>A0A6N9YNB6_9ACTN</name>
<comment type="similarity">
    <text evidence="7">Belongs to the binding-protein-dependent transport system permease family.</text>
</comment>
<feature type="transmembrane region" description="Helical" evidence="7">
    <location>
        <begin position="265"/>
        <end position="287"/>
    </location>
</feature>
<accession>A0A6N9YNB6</accession>
<keyword evidence="6 7" id="KW-0472">Membrane</keyword>
<dbReference type="Pfam" id="PF12911">
    <property type="entry name" value="OppC_N"/>
    <property type="match status" value="1"/>
</dbReference>
<protein>
    <submittedName>
        <fullName evidence="9">ABC transporter permease</fullName>
    </submittedName>
</protein>
<evidence type="ECO:0000256" key="4">
    <source>
        <dbReference type="ARBA" id="ARBA00022692"/>
    </source>
</evidence>
<dbReference type="SUPFAM" id="SSF161098">
    <property type="entry name" value="MetI-like"/>
    <property type="match status" value="1"/>
</dbReference>
<feature type="transmembrane region" description="Helical" evidence="7">
    <location>
        <begin position="161"/>
        <end position="180"/>
    </location>
</feature>
<evidence type="ECO:0000313" key="10">
    <source>
        <dbReference type="Proteomes" id="UP000469185"/>
    </source>
</evidence>
<sequence length="301" mass="31612">MAVDLTSAGVPEPDTHDLVRPRARLRAGWVGSFRASTRGMIGLGLLALIVLACLVGPVLSAHDPQVVDPVARLAPPSGSHWLGTDQFGRDVLTRMLDGGRASLLVAAAVTTISVVIGAFLGLISAMYAKVDGPVMRFLDALMAFPSVLLAIALMARLGPSIGNVIAALSLVAIPGFARLVRSSALVVKSTPYMELARVLDLRLPTLMVRYLLANSMSPLILAATFGAASVILAEAALSFLGAGLPTSVPTWGSMLNDGQTYLRNAWWLAVAPGAILSLLLLSLNMIGDALRDAFDPRSERI</sequence>
<feature type="domain" description="ABC transmembrane type-1" evidence="8">
    <location>
        <begin position="99"/>
        <end position="287"/>
    </location>
</feature>
<keyword evidence="10" id="KW-1185">Reference proteome</keyword>
<reference evidence="9 10" key="1">
    <citation type="submission" date="2020-02" db="EMBL/GenBank/DDBJ databases">
        <authorList>
            <person name="Li X.-J."/>
            <person name="Feng X.-M."/>
        </authorList>
    </citation>
    <scope>NUCLEOTIDE SEQUENCE [LARGE SCALE GENOMIC DNA]</scope>
    <source>
        <strain evidence="9 10">CGMCC 4.7225</strain>
    </source>
</reference>
<evidence type="ECO:0000259" key="8">
    <source>
        <dbReference type="PROSITE" id="PS50928"/>
    </source>
</evidence>
<dbReference type="PANTHER" id="PTHR43386:SF6">
    <property type="entry name" value="ABC TRANSPORTER PERMEASE PROTEIN"/>
    <property type="match status" value="1"/>
</dbReference>
<comment type="caution">
    <text evidence="9">The sequence shown here is derived from an EMBL/GenBank/DDBJ whole genome shotgun (WGS) entry which is preliminary data.</text>
</comment>
<dbReference type="PROSITE" id="PS50928">
    <property type="entry name" value="ABC_TM1"/>
    <property type="match status" value="1"/>
</dbReference>
<dbReference type="RefSeq" id="WP_163819320.1">
    <property type="nucleotide sequence ID" value="NZ_JAAGOB010000007.1"/>
</dbReference>
<dbReference type="InterPro" id="IPR000515">
    <property type="entry name" value="MetI-like"/>
</dbReference>
<evidence type="ECO:0000313" key="9">
    <source>
        <dbReference type="EMBL" id="NED96536.1"/>
    </source>
</evidence>
<dbReference type="CDD" id="cd06261">
    <property type="entry name" value="TM_PBP2"/>
    <property type="match status" value="1"/>
</dbReference>
<comment type="subcellular location">
    <subcellularLocation>
        <location evidence="1 7">Cell membrane</location>
        <topology evidence="1 7">Multi-pass membrane protein</topology>
    </subcellularLocation>
</comment>
<evidence type="ECO:0000256" key="5">
    <source>
        <dbReference type="ARBA" id="ARBA00022989"/>
    </source>
</evidence>
<dbReference type="AlphaFoldDB" id="A0A6N9YNB6"/>
<evidence type="ECO:0000256" key="7">
    <source>
        <dbReference type="RuleBase" id="RU363032"/>
    </source>
</evidence>
<dbReference type="InterPro" id="IPR025966">
    <property type="entry name" value="OppC_N"/>
</dbReference>
<dbReference type="Proteomes" id="UP000469185">
    <property type="component" value="Unassembled WGS sequence"/>
</dbReference>
<dbReference type="GO" id="GO:0005886">
    <property type="term" value="C:plasma membrane"/>
    <property type="evidence" value="ECO:0007669"/>
    <property type="project" value="UniProtKB-SubCell"/>
</dbReference>
<evidence type="ECO:0000256" key="1">
    <source>
        <dbReference type="ARBA" id="ARBA00004651"/>
    </source>
</evidence>
<feature type="transmembrane region" description="Helical" evidence="7">
    <location>
        <begin position="40"/>
        <end position="59"/>
    </location>
</feature>
<feature type="transmembrane region" description="Helical" evidence="7">
    <location>
        <begin position="219"/>
        <end position="245"/>
    </location>
</feature>
<proteinExistence type="inferred from homology"/>
<evidence type="ECO:0000256" key="2">
    <source>
        <dbReference type="ARBA" id="ARBA00022448"/>
    </source>
</evidence>
<keyword evidence="2 7" id="KW-0813">Transport</keyword>
<dbReference type="GO" id="GO:0055085">
    <property type="term" value="P:transmembrane transport"/>
    <property type="evidence" value="ECO:0007669"/>
    <property type="project" value="InterPro"/>
</dbReference>
<keyword evidence="4 7" id="KW-0812">Transmembrane</keyword>